<reference evidence="2" key="1">
    <citation type="journal article" date="2020" name="Stud. Mycol.">
        <title>101 Dothideomycetes genomes: a test case for predicting lifestyles and emergence of pathogens.</title>
        <authorList>
            <person name="Haridas S."/>
            <person name="Albert R."/>
            <person name="Binder M."/>
            <person name="Bloem J."/>
            <person name="Labutti K."/>
            <person name="Salamov A."/>
            <person name="Andreopoulos B."/>
            <person name="Baker S."/>
            <person name="Barry K."/>
            <person name="Bills G."/>
            <person name="Bluhm B."/>
            <person name="Cannon C."/>
            <person name="Castanera R."/>
            <person name="Culley D."/>
            <person name="Daum C."/>
            <person name="Ezra D."/>
            <person name="Gonzalez J."/>
            <person name="Henrissat B."/>
            <person name="Kuo A."/>
            <person name="Liang C."/>
            <person name="Lipzen A."/>
            <person name="Lutzoni F."/>
            <person name="Magnuson J."/>
            <person name="Mondo S."/>
            <person name="Nolan M."/>
            <person name="Ohm R."/>
            <person name="Pangilinan J."/>
            <person name="Park H.-J."/>
            <person name="Ramirez L."/>
            <person name="Alfaro M."/>
            <person name="Sun H."/>
            <person name="Tritt A."/>
            <person name="Yoshinaga Y."/>
            <person name="Zwiers L.-H."/>
            <person name="Turgeon B."/>
            <person name="Goodwin S."/>
            <person name="Spatafora J."/>
            <person name="Crous P."/>
            <person name="Grigoriev I."/>
        </authorList>
    </citation>
    <scope>NUCLEOTIDE SEQUENCE</scope>
    <source>
        <strain evidence="2">ATCC 16933</strain>
    </source>
</reference>
<feature type="compositionally biased region" description="Basic and acidic residues" evidence="1">
    <location>
        <begin position="79"/>
        <end position="88"/>
    </location>
</feature>
<accession>A0A6A6NX03</accession>
<feature type="compositionally biased region" description="Basic and acidic residues" evidence="1">
    <location>
        <begin position="163"/>
        <end position="182"/>
    </location>
</feature>
<dbReference type="EMBL" id="MU001683">
    <property type="protein sequence ID" value="KAF2456325.1"/>
    <property type="molecule type" value="Genomic_DNA"/>
</dbReference>
<proteinExistence type="predicted"/>
<dbReference type="AlphaFoldDB" id="A0A6A6NX03"/>
<feature type="region of interest" description="Disordered" evidence="1">
    <location>
        <begin position="144"/>
        <end position="182"/>
    </location>
</feature>
<dbReference type="Proteomes" id="UP000799766">
    <property type="component" value="Unassembled WGS sequence"/>
</dbReference>
<evidence type="ECO:0000256" key="1">
    <source>
        <dbReference type="SAM" id="MobiDB-lite"/>
    </source>
</evidence>
<feature type="region of interest" description="Disordered" evidence="1">
    <location>
        <begin position="1"/>
        <end position="23"/>
    </location>
</feature>
<name>A0A6A6NX03_9PEZI</name>
<gene>
    <name evidence="2" type="ORF">BDY21DRAFT_48093</name>
</gene>
<keyword evidence="3" id="KW-1185">Reference proteome</keyword>
<sequence length="182" mass="20490">MMVQLMVPQSGGPNRNSLERQRGRCRQARPPIMIWTFRSVKRQKTEFRARDSNANRERFPPDRLELGRSFRGRTTTGMDGKEIERNKGYDGGGTGHLPRKGINQLLQPSRSRSVLGDHMIPKNNIVTGKWLGRECPPQSRHWLGPVAKGGGGVCGGADGSEVDSSKEVTKRNWSERRREPDT</sequence>
<evidence type="ECO:0000313" key="2">
    <source>
        <dbReference type="EMBL" id="KAF2456325.1"/>
    </source>
</evidence>
<organism evidence="2 3">
    <name type="scientific">Lineolata rhizophorae</name>
    <dbReference type="NCBI Taxonomy" id="578093"/>
    <lineage>
        <taxon>Eukaryota</taxon>
        <taxon>Fungi</taxon>
        <taxon>Dikarya</taxon>
        <taxon>Ascomycota</taxon>
        <taxon>Pezizomycotina</taxon>
        <taxon>Dothideomycetes</taxon>
        <taxon>Dothideomycetes incertae sedis</taxon>
        <taxon>Lineolatales</taxon>
        <taxon>Lineolataceae</taxon>
        <taxon>Lineolata</taxon>
    </lineage>
</organism>
<evidence type="ECO:0000313" key="3">
    <source>
        <dbReference type="Proteomes" id="UP000799766"/>
    </source>
</evidence>
<protein>
    <submittedName>
        <fullName evidence="2">Uncharacterized protein</fullName>
    </submittedName>
</protein>
<feature type="compositionally biased region" description="Gly residues" evidence="1">
    <location>
        <begin position="147"/>
        <end position="158"/>
    </location>
</feature>
<feature type="region of interest" description="Disordered" evidence="1">
    <location>
        <begin position="67"/>
        <end position="101"/>
    </location>
</feature>